<evidence type="ECO:0000256" key="3">
    <source>
        <dbReference type="ARBA" id="ARBA00005533"/>
    </source>
</evidence>
<comment type="subcellular location">
    <subcellularLocation>
        <location evidence="2 17">Nucleus</location>
    </subcellularLocation>
</comment>
<proteinExistence type="inferred from homology"/>
<evidence type="ECO:0000256" key="5">
    <source>
        <dbReference type="ARBA" id="ARBA00022723"/>
    </source>
</evidence>
<evidence type="ECO:0000256" key="8">
    <source>
        <dbReference type="ARBA" id="ARBA00022771"/>
    </source>
</evidence>
<keyword evidence="7 17" id="KW-0227">DNA damage</keyword>
<evidence type="ECO:0000256" key="2">
    <source>
        <dbReference type="ARBA" id="ARBA00004123"/>
    </source>
</evidence>
<keyword evidence="5 17" id="KW-0479">Metal-binding</keyword>
<keyword evidence="16 17" id="KW-0539">Nucleus</keyword>
<keyword evidence="13" id="KW-0175">Coiled coil</keyword>
<feature type="compositionally biased region" description="Polar residues" evidence="18">
    <location>
        <begin position="126"/>
        <end position="140"/>
    </location>
</feature>
<dbReference type="GO" id="GO:0004528">
    <property type="term" value="F:phosphodiesterase I activity"/>
    <property type="evidence" value="ECO:0007669"/>
    <property type="project" value="UniProtKB-EC"/>
</dbReference>
<dbReference type="Pfam" id="PF21315">
    <property type="entry name" value="FAN1_HTH"/>
    <property type="match status" value="1"/>
</dbReference>
<dbReference type="InterPro" id="IPR049132">
    <property type="entry name" value="FAN1-like_euk"/>
</dbReference>
<evidence type="ECO:0000256" key="1">
    <source>
        <dbReference type="ARBA" id="ARBA00000983"/>
    </source>
</evidence>
<keyword evidence="21" id="KW-1185">Reference proteome</keyword>
<keyword evidence="15 17" id="KW-0464">Manganese</keyword>
<evidence type="ECO:0000256" key="17">
    <source>
        <dbReference type="RuleBase" id="RU365033"/>
    </source>
</evidence>
<evidence type="ECO:0000256" key="12">
    <source>
        <dbReference type="ARBA" id="ARBA00022842"/>
    </source>
</evidence>
<comment type="function">
    <text evidence="17">Nuclease required for the repair of DNA interstrand cross-links (ICL). Acts as a 5'-3' exonuclease that anchors at a cut end of DNA and cleaves DNA successively at every third nucleotide, allowing to excise an ICL from one strand through flanking incisions.</text>
</comment>
<evidence type="ECO:0000256" key="10">
    <source>
        <dbReference type="ARBA" id="ARBA00022833"/>
    </source>
</evidence>
<reference evidence="20" key="1">
    <citation type="submission" date="2021-01" db="EMBL/GenBank/DDBJ databases">
        <authorList>
            <person name="Li R."/>
            <person name="Bekaert M."/>
        </authorList>
    </citation>
    <scope>NUCLEOTIDE SEQUENCE</scope>
    <source>
        <strain evidence="20">Farmed</strain>
    </source>
</reference>
<feature type="region of interest" description="Disordered" evidence="18">
    <location>
        <begin position="1"/>
        <end position="20"/>
    </location>
</feature>
<evidence type="ECO:0000256" key="9">
    <source>
        <dbReference type="ARBA" id="ARBA00022801"/>
    </source>
</evidence>
<evidence type="ECO:0000313" key="21">
    <source>
        <dbReference type="Proteomes" id="UP000597762"/>
    </source>
</evidence>
<dbReference type="EC" id="3.1.4.1" evidence="17"/>
<keyword evidence="10" id="KW-0862">Zinc</keyword>
<evidence type="ECO:0000256" key="4">
    <source>
        <dbReference type="ARBA" id="ARBA00022722"/>
    </source>
</evidence>
<evidence type="ECO:0000256" key="6">
    <source>
        <dbReference type="ARBA" id="ARBA00022759"/>
    </source>
</evidence>
<keyword evidence="14 17" id="KW-0234">DNA repair</keyword>
<dbReference type="OrthoDB" id="76364at2759"/>
<comment type="caution">
    <text evidence="20">The sequence shown here is derived from an EMBL/GenBank/DDBJ whole genome shotgun (WGS) entry which is preliminary data.</text>
</comment>
<keyword evidence="11" id="KW-0269">Exonuclease</keyword>
<dbReference type="GO" id="GO:0017108">
    <property type="term" value="F:5'-flap endonuclease activity"/>
    <property type="evidence" value="ECO:0007669"/>
    <property type="project" value="TreeGrafter"/>
</dbReference>
<dbReference type="Pfam" id="PF21170">
    <property type="entry name" value="FAN1_TPR"/>
    <property type="match status" value="1"/>
</dbReference>
<dbReference type="GO" id="GO:0036297">
    <property type="term" value="P:interstrand cross-link repair"/>
    <property type="evidence" value="ECO:0007669"/>
    <property type="project" value="InterPro"/>
</dbReference>
<evidence type="ECO:0000256" key="15">
    <source>
        <dbReference type="ARBA" id="ARBA00023211"/>
    </source>
</evidence>
<dbReference type="InterPro" id="IPR011856">
    <property type="entry name" value="tRNA_endonuc-like_dom_sf"/>
</dbReference>
<name>A0A812C0V0_ACAPH</name>
<keyword evidence="9 17" id="KW-0378">Hydrolase</keyword>
<comment type="similarity">
    <text evidence="3 17">Belongs to the FAN1 family.</text>
</comment>
<dbReference type="Proteomes" id="UP000597762">
    <property type="component" value="Unassembled WGS sequence"/>
</dbReference>
<dbReference type="GO" id="GO:0070336">
    <property type="term" value="F:flap-structured DNA binding"/>
    <property type="evidence" value="ECO:0007669"/>
    <property type="project" value="TreeGrafter"/>
</dbReference>
<protein>
    <recommendedName>
        <fullName evidence="17">Fanconi-associated nuclease</fullName>
        <ecNumber evidence="17">3.1.4.1</ecNumber>
    </recommendedName>
</protein>
<dbReference type="FunFam" id="3.40.1350.10:FF:000004">
    <property type="entry name" value="Fanconi-associated nuclease"/>
    <property type="match status" value="1"/>
</dbReference>
<feature type="domain" description="VRR-NUC" evidence="19">
    <location>
        <begin position="765"/>
        <end position="879"/>
    </location>
</feature>
<keyword evidence="8" id="KW-0863">Zinc-finger</keyword>
<evidence type="ECO:0000313" key="20">
    <source>
        <dbReference type="EMBL" id="CAE1251005.1"/>
    </source>
</evidence>
<dbReference type="Pfam" id="PF08774">
    <property type="entry name" value="VRR_NUC"/>
    <property type="match status" value="1"/>
</dbReference>
<dbReference type="EMBL" id="CAHIKZ030001057">
    <property type="protein sequence ID" value="CAE1251005.1"/>
    <property type="molecule type" value="Genomic_DNA"/>
</dbReference>
<feature type="compositionally biased region" description="Polar residues" evidence="18">
    <location>
        <begin position="88"/>
        <end position="98"/>
    </location>
</feature>
<dbReference type="InterPro" id="IPR014883">
    <property type="entry name" value="VRR_NUC"/>
</dbReference>
<keyword evidence="12 17" id="KW-0460">Magnesium</keyword>
<dbReference type="GO" id="GO:0005634">
    <property type="term" value="C:nucleus"/>
    <property type="evidence" value="ECO:0007669"/>
    <property type="project" value="UniProtKB-SubCell"/>
</dbReference>
<evidence type="ECO:0000256" key="7">
    <source>
        <dbReference type="ARBA" id="ARBA00022763"/>
    </source>
</evidence>
<dbReference type="InterPro" id="IPR033315">
    <property type="entry name" value="Fan1-like"/>
</dbReference>
<comment type="catalytic activity">
    <reaction evidence="1 17">
        <text>Hydrolytically removes 5'-nucleotides successively from the 3'-hydroxy termini of 3'-hydroxy-terminated oligonucleotides.</text>
        <dbReference type="EC" id="3.1.4.1"/>
    </reaction>
</comment>
<dbReference type="Gene3D" id="3.40.1350.10">
    <property type="match status" value="1"/>
</dbReference>
<dbReference type="GO" id="GO:0008409">
    <property type="term" value="F:5'-3' exonuclease activity"/>
    <property type="evidence" value="ECO:0007669"/>
    <property type="project" value="TreeGrafter"/>
</dbReference>
<gene>
    <name evidence="20" type="ORF">SPHA_27366</name>
</gene>
<evidence type="ECO:0000256" key="16">
    <source>
        <dbReference type="ARBA" id="ARBA00023242"/>
    </source>
</evidence>
<evidence type="ECO:0000256" key="14">
    <source>
        <dbReference type="ARBA" id="ARBA00023204"/>
    </source>
</evidence>
<organism evidence="20 21">
    <name type="scientific">Acanthosepion pharaonis</name>
    <name type="common">Pharaoh cuttlefish</name>
    <name type="synonym">Sepia pharaonis</name>
    <dbReference type="NCBI Taxonomy" id="158019"/>
    <lineage>
        <taxon>Eukaryota</taxon>
        <taxon>Metazoa</taxon>
        <taxon>Spiralia</taxon>
        <taxon>Lophotrochozoa</taxon>
        <taxon>Mollusca</taxon>
        <taxon>Cephalopoda</taxon>
        <taxon>Coleoidea</taxon>
        <taxon>Decapodiformes</taxon>
        <taxon>Sepiida</taxon>
        <taxon>Sepiina</taxon>
        <taxon>Sepiidae</taxon>
        <taxon>Acanthosepion</taxon>
    </lineage>
</organism>
<dbReference type="PANTHER" id="PTHR15749:SF4">
    <property type="entry name" value="FANCONI-ASSOCIATED NUCLEASE 1"/>
    <property type="match status" value="1"/>
</dbReference>
<accession>A0A812C0V0</accession>
<evidence type="ECO:0000256" key="11">
    <source>
        <dbReference type="ARBA" id="ARBA00022839"/>
    </source>
</evidence>
<dbReference type="InterPro" id="IPR049126">
    <property type="entry name" value="FAN1-like_TPR"/>
</dbReference>
<dbReference type="InterPro" id="IPR049125">
    <property type="entry name" value="FAN1-like_WH"/>
</dbReference>
<dbReference type="SMART" id="SM00990">
    <property type="entry name" value="VRR_NUC"/>
    <property type="match status" value="1"/>
</dbReference>
<evidence type="ECO:0000256" key="13">
    <source>
        <dbReference type="ARBA" id="ARBA00023054"/>
    </source>
</evidence>
<evidence type="ECO:0000256" key="18">
    <source>
        <dbReference type="SAM" id="MobiDB-lite"/>
    </source>
</evidence>
<dbReference type="CDD" id="cd22326">
    <property type="entry name" value="FAN1-like"/>
    <property type="match status" value="1"/>
</dbReference>
<evidence type="ECO:0000259" key="19">
    <source>
        <dbReference type="SMART" id="SM00990"/>
    </source>
</evidence>
<comment type="cofactor">
    <cofactor evidence="17">
        <name>Mg(2+)</name>
        <dbReference type="ChEBI" id="CHEBI:18420"/>
    </cofactor>
    <cofactor evidence="17">
        <name>Mn(2+)</name>
        <dbReference type="ChEBI" id="CHEBI:29035"/>
    </cofactor>
</comment>
<dbReference type="PANTHER" id="PTHR15749">
    <property type="entry name" value="FANCONI-ASSOCIATED NUCLEASE 1"/>
    <property type="match status" value="1"/>
</dbReference>
<dbReference type="GO" id="GO:0008270">
    <property type="term" value="F:zinc ion binding"/>
    <property type="evidence" value="ECO:0007669"/>
    <property type="project" value="UniProtKB-KW"/>
</dbReference>
<keyword evidence="6" id="KW-0255">Endonuclease</keyword>
<sequence>MKTPTPPAVSEELDIPKPAPGENVYPIYSQGVICGYIHSGGNQKTHKIFLNGENQTSSTENKCTKLKTNDSEKKSCPAKFSQKIAAKRTSTQSVNQMAGKSLQRDKKIKDNQSTITHFFSKKTATHDQNSPNQQTDPTKQEIQIKSSYFSPQQKQNSTNYPLRNLCKRRLSLRKFQDPNMITDLKCASNSEKICEKKAEEIDNKKDYPKKVKLNRKGESSVDEDVETIREDGEVDENKEKVFHMPYYLENFKMIISQVLQDEEYDSLIDNEDRDIVKKFHLLSECSQKLYVRLFARKLTWRMQSKVKYPQIAEDLSSYLKELVDVGFGMSEKHLTDLPEVLALLPVAELKTVAKSFHYNCINFTKSQIADLLINHIKKASTSSMFFALNGQKQAEMAMIDRSKKLLGPCFKLVESVRVIFLRFLALFSLSNTTIDEDTADSISGKLFQMLQVNLGNVVFPQYTVFKKTKIFRQKADFVKYTDVILLESELFSKMEKKDWSAAFDVYVRAKKIYDENTGDSDLTQWDKNLPLFLRHCTSGYVFARILFQGVELLQRQRNYKEACHVLQGLLSQDVYACLHRGRWYERLTLNLDQHLKCPGKALDVIEKAFQDPWVSPSYRLSLFLRAEKIGKAPNSKWHRRFVKMEQILVQKPPEVIITGKTLPHSLPGIKYQFMTEETEGEVTLCNVEQLVLRHYKNSGYPKGIHAEGSIVSTLFFLFFWEIIFMAVPDVFRCTFQTCPLDMMSSEFYTNRKKLVDDRLQQISLASIQELWDIMAVTWNTYFGVNCHINWNNWTSLEEIQGLVSCIGGEILAGILERYAKNPRQTRSGFPDLTLWNVETKQFKISEVKGPGDRLSTKQMLWIDHLLQIGVDAEVCHIKPIGAKKLQSEGIK</sequence>
<dbReference type="AlphaFoldDB" id="A0A812C0V0"/>
<keyword evidence="4 17" id="KW-0540">Nuclease</keyword>
<feature type="region of interest" description="Disordered" evidence="18">
    <location>
        <begin position="88"/>
        <end position="140"/>
    </location>
</feature>